<name>A0A5B6VNX5_9ROSI</name>
<organism evidence="1 2">
    <name type="scientific">Gossypium australe</name>
    <dbReference type="NCBI Taxonomy" id="47621"/>
    <lineage>
        <taxon>Eukaryota</taxon>
        <taxon>Viridiplantae</taxon>
        <taxon>Streptophyta</taxon>
        <taxon>Embryophyta</taxon>
        <taxon>Tracheophyta</taxon>
        <taxon>Spermatophyta</taxon>
        <taxon>Magnoliopsida</taxon>
        <taxon>eudicotyledons</taxon>
        <taxon>Gunneridae</taxon>
        <taxon>Pentapetalae</taxon>
        <taxon>rosids</taxon>
        <taxon>malvids</taxon>
        <taxon>Malvales</taxon>
        <taxon>Malvaceae</taxon>
        <taxon>Malvoideae</taxon>
        <taxon>Gossypium</taxon>
    </lineage>
</organism>
<comment type="caution">
    <text evidence="1">The sequence shown here is derived from an EMBL/GenBank/DDBJ whole genome shotgun (WGS) entry which is preliminary data.</text>
</comment>
<evidence type="ECO:0000313" key="1">
    <source>
        <dbReference type="EMBL" id="KAA3470685.1"/>
    </source>
</evidence>
<evidence type="ECO:0000313" key="2">
    <source>
        <dbReference type="Proteomes" id="UP000325315"/>
    </source>
</evidence>
<gene>
    <name evidence="1" type="ORF">EPI10_016374</name>
</gene>
<accession>A0A5B6VNX5</accession>
<dbReference type="AlphaFoldDB" id="A0A5B6VNX5"/>
<keyword evidence="2" id="KW-1185">Reference proteome</keyword>
<dbReference type="OrthoDB" id="999762at2759"/>
<reference evidence="2" key="1">
    <citation type="journal article" date="2019" name="Plant Biotechnol. J.">
        <title>Genome sequencing of the Australian wild diploid species Gossypium australe highlights disease resistance and delayed gland morphogenesis.</title>
        <authorList>
            <person name="Cai Y."/>
            <person name="Cai X."/>
            <person name="Wang Q."/>
            <person name="Wang P."/>
            <person name="Zhang Y."/>
            <person name="Cai C."/>
            <person name="Xu Y."/>
            <person name="Wang K."/>
            <person name="Zhou Z."/>
            <person name="Wang C."/>
            <person name="Geng S."/>
            <person name="Li B."/>
            <person name="Dong Q."/>
            <person name="Hou Y."/>
            <person name="Wang H."/>
            <person name="Ai P."/>
            <person name="Liu Z."/>
            <person name="Yi F."/>
            <person name="Sun M."/>
            <person name="An G."/>
            <person name="Cheng J."/>
            <person name="Zhang Y."/>
            <person name="Shi Q."/>
            <person name="Xie Y."/>
            <person name="Shi X."/>
            <person name="Chang Y."/>
            <person name="Huang F."/>
            <person name="Chen Y."/>
            <person name="Hong S."/>
            <person name="Mi L."/>
            <person name="Sun Q."/>
            <person name="Zhang L."/>
            <person name="Zhou B."/>
            <person name="Peng R."/>
            <person name="Zhang X."/>
            <person name="Liu F."/>
        </authorList>
    </citation>
    <scope>NUCLEOTIDE SEQUENCE [LARGE SCALE GENOMIC DNA]</scope>
    <source>
        <strain evidence="2">cv. PA1801</strain>
    </source>
</reference>
<dbReference type="Proteomes" id="UP000325315">
    <property type="component" value="Unassembled WGS sequence"/>
</dbReference>
<proteinExistence type="predicted"/>
<sequence length="78" mass="9143">MIEDPNQHLKRFLTLCNTFRYNGVSDDTIYSQSIDLISTWDELANQILANYFSPSKTMKLWMDITNFNQLKGESLYEA</sequence>
<dbReference type="EMBL" id="SMMG02000006">
    <property type="protein sequence ID" value="KAA3470685.1"/>
    <property type="molecule type" value="Genomic_DNA"/>
</dbReference>
<protein>
    <submittedName>
        <fullName evidence="1">Oligopeptide transporter 4-like</fullName>
    </submittedName>
</protein>